<dbReference type="RefSeq" id="WP_020189782.1">
    <property type="nucleotide sequence ID" value="NZ_JTFC01000031.1"/>
</dbReference>
<dbReference type="PANTHER" id="PTHR30406">
    <property type="entry name" value="SULFATE TRANSPORT SYSTEM PERMEASE PROTEIN"/>
    <property type="match status" value="1"/>
</dbReference>
<dbReference type="AlphaFoldDB" id="A0A433RSB1"/>
<dbReference type="InterPro" id="IPR005667">
    <property type="entry name" value="Sulph_transpt2"/>
</dbReference>
<evidence type="ECO:0000256" key="3">
    <source>
        <dbReference type="ARBA" id="ARBA00022448"/>
    </source>
</evidence>
<keyword evidence="6 9" id="KW-0764">Sulfate transport</keyword>
<reference evidence="11 12" key="1">
    <citation type="submission" date="2014-11" db="EMBL/GenBank/DDBJ databases">
        <title>Genome sequence and analysis of novel Kurthia sp.</title>
        <authorList>
            <person name="Lawson J.N."/>
            <person name="Gonzalez J.E."/>
            <person name="Rinauldi L."/>
            <person name="Xuan Z."/>
            <person name="Firman A."/>
            <person name="Shaddox L."/>
            <person name="Trudeau A."/>
            <person name="Shah S."/>
            <person name="Reiman D."/>
        </authorList>
    </citation>
    <scope>NUCLEOTIDE SEQUENCE [LARGE SCALE GENOMIC DNA]</scope>
    <source>
        <strain evidence="11 12">3B1D</strain>
    </source>
</reference>
<keyword evidence="7 9" id="KW-0472">Membrane</keyword>
<evidence type="ECO:0000313" key="12">
    <source>
        <dbReference type="Proteomes" id="UP000288623"/>
    </source>
</evidence>
<dbReference type="GO" id="GO:0005886">
    <property type="term" value="C:plasma membrane"/>
    <property type="evidence" value="ECO:0007669"/>
    <property type="project" value="InterPro"/>
</dbReference>
<dbReference type="PANTHER" id="PTHR30406:SF8">
    <property type="entry name" value="SULFATE TRANSPORT SYSTEM PERMEASE PROTEIN CYST"/>
    <property type="match status" value="1"/>
</dbReference>
<dbReference type="PROSITE" id="PS50928">
    <property type="entry name" value="ABC_TM1"/>
    <property type="match status" value="1"/>
</dbReference>
<dbReference type="GO" id="GO:0015419">
    <property type="term" value="F:ABC-type sulfate transporter activity"/>
    <property type="evidence" value="ECO:0007669"/>
    <property type="project" value="UniProtKB-UniRule"/>
</dbReference>
<dbReference type="InterPro" id="IPR000515">
    <property type="entry name" value="MetI-like"/>
</dbReference>
<protein>
    <recommendedName>
        <fullName evidence="9">Sulfate transport system permease protein CysT</fullName>
    </recommendedName>
</protein>
<comment type="function">
    <text evidence="9">Part of the ABC transporter complex (TC 3.A.1.6.1) involved in sulfate/thiosulfate import.</text>
</comment>
<dbReference type="Proteomes" id="UP000288623">
    <property type="component" value="Unassembled WGS sequence"/>
</dbReference>
<dbReference type="OrthoDB" id="9808619at2"/>
<feature type="transmembrane region" description="Helical" evidence="9">
    <location>
        <begin position="73"/>
        <end position="95"/>
    </location>
</feature>
<evidence type="ECO:0000313" key="11">
    <source>
        <dbReference type="EMBL" id="RUS55047.1"/>
    </source>
</evidence>
<comment type="caution">
    <text evidence="11">The sequence shown here is derived from an EMBL/GenBank/DDBJ whole genome shotgun (WGS) entry which is preliminary data.</text>
</comment>
<gene>
    <name evidence="11" type="ORF">QI30_08735</name>
</gene>
<evidence type="ECO:0000256" key="8">
    <source>
        <dbReference type="ARBA" id="ARBA00025323"/>
    </source>
</evidence>
<evidence type="ECO:0000256" key="4">
    <source>
        <dbReference type="ARBA" id="ARBA00022692"/>
    </source>
</evidence>
<dbReference type="Pfam" id="PF00528">
    <property type="entry name" value="BPD_transp_1"/>
    <property type="match status" value="1"/>
</dbReference>
<comment type="similarity">
    <text evidence="9">Belongs to the binding-protein-dependent transport system permease family. CysTW subfamily.</text>
</comment>
<feature type="transmembrane region" description="Helical" evidence="9">
    <location>
        <begin position="21"/>
        <end position="46"/>
    </location>
</feature>
<evidence type="ECO:0000256" key="5">
    <source>
        <dbReference type="ARBA" id="ARBA00022989"/>
    </source>
</evidence>
<accession>A0A433RSB1</accession>
<dbReference type="Gene3D" id="1.10.3720.10">
    <property type="entry name" value="MetI-like"/>
    <property type="match status" value="1"/>
</dbReference>
<keyword evidence="4 9" id="KW-0812">Transmembrane</keyword>
<comment type="subunit">
    <text evidence="2">The complex is composed of two ATP-binding proteins (CysA), two transmembrane proteins (CysT and CysW) and a solute-binding protein (CysP).</text>
</comment>
<keyword evidence="12" id="KW-1185">Reference proteome</keyword>
<dbReference type="InterPro" id="IPR011865">
    <property type="entry name" value="CysT_permease"/>
</dbReference>
<feature type="transmembrane region" description="Helical" evidence="9">
    <location>
        <begin position="140"/>
        <end position="162"/>
    </location>
</feature>
<name>A0A433RSB1_9BACL</name>
<feature type="transmembrane region" description="Helical" evidence="9">
    <location>
        <begin position="107"/>
        <end position="128"/>
    </location>
</feature>
<evidence type="ECO:0000259" key="10">
    <source>
        <dbReference type="PROSITE" id="PS50928"/>
    </source>
</evidence>
<dbReference type="SUPFAM" id="SSF161098">
    <property type="entry name" value="MetI-like"/>
    <property type="match status" value="1"/>
</dbReference>
<keyword evidence="5 9" id="KW-1133">Transmembrane helix</keyword>
<dbReference type="EMBL" id="JTFC01000031">
    <property type="protein sequence ID" value="RUS55047.1"/>
    <property type="molecule type" value="Genomic_DNA"/>
</dbReference>
<evidence type="ECO:0000256" key="6">
    <source>
        <dbReference type="ARBA" id="ARBA00023032"/>
    </source>
</evidence>
<dbReference type="InterPro" id="IPR035906">
    <property type="entry name" value="MetI-like_sf"/>
</dbReference>
<evidence type="ECO:0000256" key="7">
    <source>
        <dbReference type="ARBA" id="ARBA00023136"/>
    </source>
</evidence>
<organism evidence="11 12">
    <name type="scientific">Candidatus Kurthia intestinigallinarum</name>
    <dbReference type="NCBI Taxonomy" id="1562256"/>
    <lineage>
        <taxon>Bacteria</taxon>
        <taxon>Bacillati</taxon>
        <taxon>Bacillota</taxon>
        <taxon>Bacilli</taxon>
        <taxon>Bacillales</taxon>
        <taxon>Caryophanaceae</taxon>
        <taxon>Kurthia</taxon>
    </lineage>
</organism>
<sequence>MTLSQHTTTPTKRKKITVLPGFKLTLGYTVLYISILVLLPLSTLVWNTMQLSWADFWAVITDPRVVASYKVTFGTALIAAMINVIFGTMIAWVLVRYDFFGKKLIDGLVDLPFALPTAVAGIALTALYAPNGWIGQFLPFQVAFTPLGIIVALTFIGLPFVVRTVQPVLENVGAESEEASASLGANRLQTFTKVIFPELIPAILTGFTLAFSRALGEYGSVVFIAGNMPMKTEITPLMIMTKLEQYDYAGATAIAVVMLVASFVILLVMNTIQWLVSRKYTV</sequence>
<comment type="function">
    <text evidence="8">Part of the ABC transporter complex CysAWTP (TC 3.A.1.6.1) involved in sulfate/thiosulfate import. Probably responsible for the translocation of the substrate across the membrane.</text>
</comment>
<evidence type="ECO:0000256" key="1">
    <source>
        <dbReference type="ARBA" id="ARBA00004141"/>
    </source>
</evidence>
<dbReference type="CDD" id="cd06261">
    <property type="entry name" value="TM_PBP2"/>
    <property type="match status" value="1"/>
</dbReference>
<evidence type="ECO:0000256" key="9">
    <source>
        <dbReference type="RuleBase" id="RU366001"/>
    </source>
</evidence>
<evidence type="ECO:0000256" key="2">
    <source>
        <dbReference type="ARBA" id="ARBA00011779"/>
    </source>
</evidence>
<dbReference type="NCBIfam" id="TIGR00969">
    <property type="entry name" value="3a0106s02"/>
    <property type="match status" value="1"/>
</dbReference>
<comment type="caution">
    <text evidence="9">Lacks conserved residue(s) required for the propagation of feature annotation.</text>
</comment>
<dbReference type="FunFam" id="1.10.3720.10:FF:000004">
    <property type="entry name" value="Sulfate transport system permease protein CysT"/>
    <property type="match status" value="1"/>
</dbReference>
<keyword evidence="3 9" id="KW-0813">Transport</keyword>
<feature type="domain" description="ABC transmembrane type-1" evidence="10">
    <location>
        <begin position="69"/>
        <end position="269"/>
    </location>
</feature>
<proteinExistence type="inferred from homology"/>
<comment type="subcellular location">
    <subcellularLocation>
        <location evidence="1">Membrane</location>
        <topology evidence="1">Multi-pass membrane protein</topology>
    </subcellularLocation>
</comment>
<dbReference type="NCBIfam" id="TIGR02139">
    <property type="entry name" value="permease_CysT"/>
    <property type="match status" value="1"/>
</dbReference>
<feature type="transmembrane region" description="Helical" evidence="9">
    <location>
        <begin position="248"/>
        <end position="276"/>
    </location>
</feature>